<name>A0A1H3S8B8_9ACTN</name>
<dbReference type="AlphaFoldDB" id="A0A1H3S8B8"/>
<dbReference type="PANTHER" id="PTHR43857">
    <property type="entry name" value="BLR7761 PROTEIN"/>
    <property type="match status" value="1"/>
</dbReference>
<gene>
    <name evidence="1" type="ORF">SAMN05421684_4690</name>
</gene>
<proteinExistence type="predicted"/>
<reference evidence="2" key="1">
    <citation type="submission" date="2016-10" db="EMBL/GenBank/DDBJ databases">
        <authorList>
            <person name="Varghese N."/>
            <person name="Submissions S."/>
        </authorList>
    </citation>
    <scope>NUCLEOTIDE SEQUENCE [LARGE SCALE GENOMIC DNA]</scope>
    <source>
        <strain evidence="2">DSM 44718</strain>
    </source>
</reference>
<evidence type="ECO:0000313" key="1">
    <source>
        <dbReference type="EMBL" id="SDZ34134.1"/>
    </source>
</evidence>
<organism evidence="1 2">
    <name type="scientific">Asanoa ishikariensis</name>
    <dbReference type="NCBI Taxonomy" id="137265"/>
    <lineage>
        <taxon>Bacteria</taxon>
        <taxon>Bacillati</taxon>
        <taxon>Actinomycetota</taxon>
        <taxon>Actinomycetes</taxon>
        <taxon>Micromonosporales</taxon>
        <taxon>Micromonosporaceae</taxon>
        <taxon>Asanoa</taxon>
    </lineage>
</organism>
<dbReference type="RefSeq" id="WP_090796592.1">
    <property type="nucleotide sequence ID" value="NZ_BOND01000037.1"/>
</dbReference>
<protein>
    <submittedName>
        <fullName evidence="1">Enamine deaminase RidA, house cleaning of reactive enamine intermediates, YjgF/YER057c/UK114 family</fullName>
    </submittedName>
</protein>
<dbReference type="OrthoDB" id="9799840at2"/>
<keyword evidence="2" id="KW-1185">Reference proteome</keyword>
<sequence>MSPNDRVENFGTPWEESYGYVQAIKRGDSIYLSGQLANDGADLVAMAPVDAEGAITDVGNMGQQMQQTYHNADVLLKRFGASLDDVVEEVVYTLDIDAAFAAAGPVRKAAYGRDDPQVASTLVGVTRLAIPGQLVEIKMIARV</sequence>
<dbReference type="PANTHER" id="PTHR43857:SF1">
    <property type="entry name" value="YJGH FAMILY PROTEIN"/>
    <property type="match status" value="1"/>
</dbReference>
<dbReference type="STRING" id="137265.SAMN05421684_4690"/>
<accession>A0A1H3S8B8</accession>
<evidence type="ECO:0000313" key="2">
    <source>
        <dbReference type="Proteomes" id="UP000199632"/>
    </source>
</evidence>
<dbReference type="EMBL" id="FNQB01000002">
    <property type="protein sequence ID" value="SDZ34134.1"/>
    <property type="molecule type" value="Genomic_DNA"/>
</dbReference>
<dbReference type="InterPro" id="IPR006175">
    <property type="entry name" value="YjgF/YER057c/UK114"/>
</dbReference>
<dbReference type="Gene3D" id="3.30.1330.40">
    <property type="entry name" value="RutC-like"/>
    <property type="match status" value="1"/>
</dbReference>
<dbReference type="Pfam" id="PF01042">
    <property type="entry name" value="Ribonuc_L-PSP"/>
    <property type="match status" value="1"/>
</dbReference>
<dbReference type="Proteomes" id="UP000199632">
    <property type="component" value="Unassembled WGS sequence"/>
</dbReference>
<dbReference type="SUPFAM" id="SSF55298">
    <property type="entry name" value="YjgF-like"/>
    <property type="match status" value="1"/>
</dbReference>
<dbReference type="InterPro" id="IPR035959">
    <property type="entry name" value="RutC-like_sf"/>
</dbReference>